<keyword evidence="9" id="KW-0594">Phospholipid biosynthesis</keyword>
<comment type="pathway">
    <text evidence="2">Phospholipid metabolism; CDP-diacylglycerol biosynthesis; CDP-diacylglycerol from sn-glycerol 3-phosphate: step 2/3.</text>
</comment>
<dbReference type="Proteomes" id="UP001056426">
    <property type="component" value="Chromosome"/>
</dbReference>
<evidence type="ECO:0000256" key="5">
    <source>
        <dbReference type="ARBA" id="ARBA00013211"/>
    </source>
</evidence>
<keyword evidence="9" id="KW-0443">Lipid metabolism</keyword>
<comment type="domain">
    <text evidence="9">The HXXXXD motif is essential for acyltransferase activity and may constitute the binding site for the phosphate moiety of the glycerol-3-phosphate.</text>
</comment>
<dbReference type="GO" id="GO:0003841">
    <property type="term" value="F:1-acylglycerol-3-phosphate O-acyltransferase activity"/>
    <property type="evidence" value="ECO:0007669"/>
    <property type="project" value="UniProtKB-UniRule"/>
</dbReference>
<organism evidence="12 13">
    <name type="scientific">Xiashengella succiniciproducens</name>
    <dbReference type="NCBI Taxonomy" id="2949635"/>
    <lineage>
        <taxon>Bacteria</taxon>
        <taxon>Pseudomonadati</taxon>
        <taxon>Bacteroidota</taxon>
        <taxon>Bacteroidia</taxon>
        <taxon>Marinilabiliales</taxon>
        <taxon>Marinilabiliaceae</taxon>
        <taxon>Xiashengella</taxon>
    </lineage>
</organism>
<keyword evidence="8 9" id="KW-0012">Acyltransferase</keyword>
<feature type="transmembrane region" description="Helical" evidence="10">
    <location>
        <begin position="13"/>
        <end position="32"/>
    </location>
</feature>
<dbReference type="GO" id="GO:0006654">
    <property type="term" value="P:phosphatidic acid biosynthetic process"/>
    <property type="evidence" value="ECO:0007669"/>
    <property type="project" value="TreeGrafter"/>
</dbReference>
<dbReference type="RefSeq" id="WP_250722034.1">
    <property type="nucleotide sequence ID" value="NZ_CP098400.1"/>
</dbReference>
<dbReference type="CDD" id="cd07989">
    <property type="entry name" value="LPLAT_AGPAT-like"/>
    <property type="match status" value="1"/>
</dbReference>
<dbReference type="Pfam" id="PF01553">
    <property type="entry name" value="Acyltransferase"/>
    <property type="match status" value="1"/>
</dbReference>
<reference evidence="12" key="2">
    <citation type="submission" date="2022-06" db="EMBL/GenBank/DDBJ databases">
        <title>Xiashengella guii gen. nov. sp. nov., a bacterium isolated form anaerobic digestion tank.</title>
        <authorList>
            <person name="Huang H."/>
        </authorList>
    </citation>
    <scope>NUCLEOTIDE SEQUENCE</scope>
    <source>
        <strain evidence="12">Ai-910</strain>
    </source>
</reference>
<proteinExistence type="inferred from homology"/>
<name>A0A9J6ZLR7_9BACT</name>
<comment type="pathway">
    <text evidence="3">Lipid metabolism.</text>
</comment>
<evidence type="ECO:0000256" key="8">
    <source>
        <dbReference type="ARBA" id="ARBA00023315"/>
    </source>
</evidence>
<keyword evidence="10" id="KW-1133">Transmembrane helix</keyword>
<dbReference type="SUPFAM" id="SSF69593">
    <property type="entry name" value="Glycerol-3-phosphate (1)-acyltransferase"/>
    <property type="match status" value="1"/>
</dbReference>
<gene>
    <name evidence="12" type="ORF">M9189_07320</name>
</gene>
<keyword evidence="13" id="KW-1185">Reference proteome</keyword>
<dbReference type="InterPro" id="IPR002123">
    <property type="entry name" value="Plipid/glycerol_acylTrfase"/>
</dbReference>
<keyword evidence="7 9" id="KW-0808">Transferase</keyword>
<keyword evidence="9" id="KW-0444">Lipid biosynthesis</keyword>
<evidence type="ECO:0000256" key="7">
    <source>
        <dbReference type="ARBA" id="ARBA00022679"/>
    </source>
</evidence>
<keyword evidence="9" id="KW-1208">Phospholipid metabolism</keyword>
<feature type="domain" description="Phospholipid/glycerol acyltransferase" evidence="11">
    <location>
        <begin position="76"/>
        <end position="190"/>
    </location>
</feature>
<dbReference type="NCBIfam" id="TIGR00530">
    <property type="entry name" value="AGP_acyltrn"/>
    <property type="match status" value="1"/>
</dbReference>
<evidence type="ECO:0000256" key="9">
    <source>
        <dbReference type="RuleBase" id="RU361267"/>
    </source>
</evidence>
<evidence type="ECO:0000256" key="1">
    <source>
        <dbReference type="ARBA" id="ARBA00001141"/>
    </source>
</evidence>
<dbReference type="InterPro" id="IPR004552">
    <property type="entry name" value="AGP_acyltrans"/>
</dbReference>
<dbReference type="SMART" id="SM00563">
    <property type="entry name" value="PlsC"/>
    <property type="match status" value="1"/>
</dbReference>
<comment type="similarity">
    <text evidence="4 9">Belongs to the 1-acyl-sn-glycerol-3-phosphate acyltransferase family.</text>
</comment>
<evidence type="ECO:0000256" key="3">
    <source>
        <dbReference type="ARBA" id="ARBA00005189"/>
    </source>
</evidence>
<dbReference type="PANTHER" id="PTHR10434">
    <property type="entry name" value="1-ACYL-SN-GLYCEROL-3-PHOSPHATE ACYLTRANSFERASE"/>
    <property type="match status" value="1"/>
</dbReference>
<evidence type="ECO:0000256" key="6">
    <source>
        <dbReference type="ARBA" id="ARBA00016139"/>
    </source>
</evidence>
<dbReference type="AlphaFoldDB" id="A0A9J6ZLR7"/>
<evidence type="ECO:0000313" key="12">
    <source>
        <dbReference type="EMBL" id="URW78673.1"/>
    </source>
</evidence>
<keyword evidence="10" id="KW-0812">Transmembrane</keyword>
<comment type="catalytic activity">
    <reaction evidence="1 9">
        <text>a 1-acyl-sn-glycero-3-phosphate + an acyl-CoA = a 1,2-diacyl-sn-glycero-3-phosphate + CoA</text>
        <dbReference type="Rhea" id="RHEA:19709"/>
        <dbReference type="ChEBI" id="CHEBI:57287"/>
        <dbReference type="ChEBI" id="CHEBI:57970"/>
        <dbReference type="ChEBI" id="CHEBI:58342"/>
        <dbReference type="ChEBI" id="CHEBI:58608"/>
        <dbReference type="EC" id="2.3.1.51"/>
    </reaction>
</comment>
<evidence type="ECO:0000259" key="11">
    <source>
        <dbReference type="SMART" id="SM00563"/>
    </source>
</evidence>
<evidence type="ECO:0000256" key="10">
    <source>
        <dbReference type="SAM" id="Phobius"/>
    </source>
</evidence>
<evidence type="ECO:0000256" key="2">
    <source>
        <dbReference type="ARBA" id="ARBA00004728"/>
    </source>
</evidence>
<dbReference type="KEGG" id="alkq:M9189_07320"/>
<dbReference type="GO" id="GO:0016020">
    <property type="term" value="C:membrane"/>
    <property type="evidence" value="ECO:0007669"/>
    <property type="project" value="InterPro"/>
</dbReference>
<keyword evidence="10" id="KW-0472">Membrane</keyword>
<accession>A0A9J6ZLR7</accession>
<evidence type="ECO:0000313" key="13">
    <source>
        <dbReference type="Proteomes" id="UP001056426"/>
    </source>
</evidence>
<evidence type="ECO:0000256" key="4">
    <source>
        <dbReference type="ARBA" id="ARBA00008655"/>
    </source>
</evidence>
<dbReference type="EC" id="2.3.1.51" evidence="5 9"/>
<sequence>MTAKYILYQPYKWLIFAPLMLVITLLTALLSASTSMIFSSRVGNFIGSCWARVTCWITPVSVFIKGRENIEPGKSYVIVSNHQSIWDIFLLYGNMPVDFRWVMKKELRTIPFVGYACEKVGHIFIDRSSPREAARSLEEARKKLVNGVSVVIFPEGTRSRRKEMNRFKNGAFKLARDLELDILPVTIVDSYKICSGDFLDLMPGRAGIVIHPVIKTADYIDSQQELSDHARQIIESAL</sequence>
<dbReference type="PANTHER" id="PTHR10434:SF66">
    <property type="entry name" value="PHOSPHOLIPID_GLYCEROL ACYLTRANSFERASE DOMAIN-CONTAINING PROTEIN"/>
    <property type="match status" value="1"/>
</dbReference>
<protein>
    <recommendedName>
        <fullName evidence="6 9">1-acyl-sn-glycerol-3-phosphate acyltransferase</fullName>
        <ecNumber evidence="5 9">2.3.1.51</ecNumber>
    </recommendedName>
</protein>
<reference evidence="12" key="1">
    <citation type="submission" date="2022-05" db="EMBL/GenBank/DDBJ databases">
        <authorList>
            <person name="Sun X."/>
        </authorList>
    </citation>
    <scope>NUCLEOTIDE SEQUENCE</scope>
    <source>
        <strain evidence="12">Ai-910</strain>
    </source>
</reference>
<dbReference type="EMBL" id="CP098400">
    <property type="protein sequence ID" value="URW78673.1"/>
    <property type="molecule type" value="Genomic_DNA"/>
</dbReference>